<sequence>MDPHSNAQEEILTHQIKKRTKLNNLSISNRYVPNVEKDTEASVSKERACVTLVAKLESQSMIIADKGKNISESDCCASEAHPMRLCVRNTTIEVVTLGHNHKVAPRGATTMVVLWRHNHVVITSPTYDILTLLSQTFFVVMRFLCGGRVVDGGHKLKISELLGHNHEMTPAYAKPSLRSGHAILTATIYGHGCVLE</sequence>
<evidence type="ECO:0000313" key="2">
    <source>
        <dbReference type="Proteomes" id="UP001604277"/>
    </source>
</evidence>
<dbReference type="AlphaFoldDB" id="A0ABD1TRZ9"/>
<organism evidence="1 2">
    <name type="scientific">Forsythia ovata</name>
    <dbReference type="NCBI Taxonomy" id="205694"/>
    <lineage>
        <taxon>Eukaryota</taxon>
        <taxon>Viridiplantae</taxon>
        <taxon>Streptophyta</taxon>
        <taxon>Embryophyta</taxon>
        <taxon>Tracheophyta</taxon>
        <taxon>Spermatophyta</taxon>
        <taxon>Magnoliopsida</taxon>
        <taxon>eudicotyledons</taxon>
        <taxon>Gunneridae</taxon>
        <taxon>Pentapetalae</taxon>
        <taxon>asterids</taxon>
        <taxon>lamiids</taxon>
        <taxon>Lamiales</taxon>
        <taxon>Oleaceae</taxon>
        <taxon>Forsythieae</taxon>
        <taxon>Forsythia</taxon>
    </lineage>
</organism>
<proteinExistence type="predicted"/>
<reference evidence="2" key="1">
    <citation type="submission" date="2024-07" db="EMBL/GenBank/DDBJ databases">
        <title>Two chromosome-level genome assemblies of Korean endemic species Abeliophyllum distichum and Forsythia ovata (Oleaceae).</title>
        <authorList>
            <person name="Jang H."/>
        </authorList>
    </citation>
    <scope>NUCLEOTIDE SEQUENCE [LARGE SCALE GENOMIC DNA]</scope>
</reference>
<dbReference type="EMBL" id="JBFOLJ010000008">
    <property type="protein sequence ID" value="KAL2515494.1"/>
    <property type="molecule type" value="Genomic_DNA"/>
</dbReference>
<gene>
    <name evidence="1" type="ORF">Fot_29465</name>
</gene>
<comment type="caution">
    <text evidence="1">The sequence shown here is derived from an EMBL/GenBank/DDBJ whole genome shotgun (WGS) entry which is preliminary data.</text>
</comment>
<protein>
    <submittedName>
        <fullName evidence="1">Uncharacterized protein</fullName>
    </submittedName>
</protein>
<evidence type="ECO:0000313" key="1">
    <source>
        <dbReference type="EMBL" id="KAL2515494.1"/>
    </source>
</evidence>
<name>A0ABD1TRZ9_9LAMI</name>
<dbReference type="Proteomes" id="UP001604277">
    <property type="component" value="Unassembled WGS sequence"/>
</dbReference>
<accession>A0ABD1TRZ9</accession>
<keyword evidence="2" id="KW-1185">Reference proteome</keyword>